<organism evidence="19 20">
    <name type="scientific">Nitrolancea hollandica Lb</name>
    <dbReference type="NCBI Taxonomy" id="1129897"/>
    <lineage>
        <taxon>Bacteria</taxon>
        <taxon>Pseudomonadati</taxon>
        <taxon>Thermomicrobiota</taxon>
        <taxon>Thermomicrobia</taxon>
        <taxon>Sphaerobacterales</taxon>
        <taxon>Sphaerobacterineae</taxon>
        <taxon>Sphaerobacteraceae</taxon>
        <taxon>Nitrolancea</taxon>
    </lineage>
</organism>
<comment type="similarity">
    <text evidence="16">Belongs to the AAA ATPase family.</text>
</comment>
<comment type="cofactor">
    <cofactor evidence="15">
        <name>Zn(2+)</name>
        <dbReference type="ChEBI" id="CHEBI:29105"/>
    </cofactor>
    <text evidence="15">Binds 1 zinc ion per subunit.</text>
</comment>
<comment type="subunit">
    <text evidence="15">Homohexamer.</text>
</comment>
<evidence type="ECO:0000259" key="18">
    <source>
        <dbReference type="SMART" id="SM00382"/>
    </source>
</evidence>
<dbReference type="GO" id="GO:0004222">
    <property type="term" value="F:metalloendopeptidase activity"/>
    <property type="evidence" value="ECO:0007669"/>
    <property type="project" value="InterPro"/>
</dbReference>
<evidence type="ECO:0000256" key="8">
    <source>
        <dbReference type="ARBA" id="ARBA00022801"/>
    </source>
</evidence>
<gene>
    <name evidence="15" type="primary">ftsH</name>
    <name evidence="19" type="ORF">NITHO_3400012</name>
</gene>
<evidence type="ECO:0000313" key="20">
    <source>
        <dbReference type="Proteomes" id="UP000004221"/>
    </source>
</evidence>
<evidence type="ECO:0000256" key="7">
    <source>
        <dbReference type="ARBA" id="ARBA00022741"/>
    </source>
</evidence>
<keyword evidence="12 15" id="KW-0482">Metalloprotease</keyword>
<comment type="similarity">
    <text evidence="2 15">In the C-terminal section; belongs to the peptidase M41 family.</text>
</comment>
<evidence type="ECO:0000256" key="15">
    <source>
        <dbReference type="HAMAP-Rule" id="MF_01458"/>
    </source>
</evidence>
<dbReference type="PROSITE" id="PS00674">
    <property type="entry name" value="AAA"/>
    <property type="match status" value="1"/>
</dbReference>
<evidence type="ECO:0000256" key="16">
    <source>
        <dbReference type="RuleBase" id="RU003651"/>
    </source>
</evidence>
<evidence type="ECO:0000313" key="19">
    <source>
        <dbReference type="EMBL" id="CCF84428.1"/>
    </source>
</evidence>
<comment type="similarity">
    <text evidence="14 15">In the central section; belongs to the AAA ATPase family.</text>
</comment>
<dbReference type="InterPro" id="IPR037219">
    <property type="entry name" value="Peptidase_M41-like"/>
</dbReference>
<keyword evidence="7 15" id="KW-0547">Nucleotide-binding</keyword>
<dbReference type="FunFam" id="1.20.58.760:FF:000001">
    <property type="entry name" value="ATP-dependent zinc metalloprotease FtsH"/>
    <property type="match status" value="1"/>
</dbReference>
<feature type="transmembrane region" description="Helical" evidence="15">
    <location>
        <begin position="103"/>
        <end position="121"/>
    </location>
</feature>
<accession>I4EIB6</accession>
<feature type="binding site" evidence="15">
    <location>
        <position position="416"/>
    </location>
    <ligand>
        <name>Zn(2+)</name>
        <dbReference type="ChEBI" id="CHEBI:29105"/>
        <note>catalytic</note>
    </ligand>
</feature>
<dbReference type="InterPro" id="IPR041569">
    <property type="entry name" value="AAA_lid_3"/>
</dbReference>
<feature type="binding site" evidence="15">
    <location>
        <position position="488"/>
    </location>
    <ligand>
        <name>Zn(2+)</name>
        <dbReference type="ChEBI" id="CHEBI:29105"/>
        <note>catalytic</note>
    </ligand>
</feature>
<feature type="region of interest" description="Disordered" evidence="17">
    <location>
        <begin position="638"/>
        <end position="670"/>
    </location>
</feature>
<dbReference type="InterPro" id="IPR027417">
    <property type="entry name" value="P-loop_NTPase"/>
</dbReference>
<dbReference type="GO" id="GO:0016887">
    <property type="term" value="F:ATP hydrolysis activity"/>
    <property type="evidence" value="ECO:0007669"/>
    <property type="project" value="UniProtKB-UniRule"/>
</dbReference>
<feature type="active site" evidence="15">
    <location>
        <position position="413"/>
    </location>
</feature>
<dbReference type="InterPro" id="IPR000642">
    <property type="entry name" value="Peptidase_M41"/>
</dbReference>
<dbReference type="GO" id="GO:0008270">
    <property type="term" value="F:zinc ion binding"/>
    <property type="evidence" value="ECO:0007669"/>
    <property type="project" value="UniProtKB-UniRule"/>
</dbReference>
<dbReference type="GO" id="GO:0006508">
    <property type="term" value="P:proteolysis"/>
    <property type="evidence" value="ECO:0007669"/>
    <property type="project" value="UniProtKB-KW"/>
</dbReference>
<dbReference type="SUPFAM" id="SSF140990">
    <property type="entry name" value="FtsH protease domain-like"/>
    <property type="match status" value="1"/>
</dbReference>
<comment type="caution">
    <text evidence="15">Lacks conserved residue(s) required for the propagation of feature annotation.</text>
</comment>
<dbReference type="FunFam" id="3.40.50.300:FF:000001">
    <property type="entry name" value="ATP-dependent zinc metalloprotease FtsH"/>
    <property type="match status" value="1"/>
</dbReference>
<evidence type="ECO:0000256" key="4">
    <source>
        <dbReference type="ARBA" id="ARBA00022670"/>
    </source>
</evidence>
<evidence type="ECO:0000256" key="13">
    <source>
        <dbReference type="ARBA" id="ARBA00023136"/>
    </source>
</evidence>
<keyword evidence="19" id="KW-0131">Cell cycle</keyword>
<sequence>MVGAVVLLLVLLLGISVALRPTPAQVDLTKMIADIRSGQVTEITLSADGRMAELTNADKSTSHVTIPAGDTLNSLLKDAQVPFEQWPPVKVGGGPGLSEDVTIFMRILAVIGFGGVLFFIIRRLGPGMMGGANTRRSSFEQVKPTQRAVTFADVAGSEEVKEEVSDIVDFLRDPDRFRSVGAHIPRGLLLVGPPGTGKTLLARALAGEARASFFSVSGSEFVELYVGVGASRVRELFRKAKASAPAIIFVDEIDAIGRRRGRMEQSSEYDQTLNQILVEMDGFEERTTVIVVAATNRVDILDPALLRPGRFDRKVMVDAPDRAARQAILEVHSRGKPIGSDVVLDEIAARTTGMTGADLANVINEAAILAARDRRPAISMADMAEALDRTMAGPARKGRRFTERERKVVAYHEAGHAVVAHLLPHADTVRKVSIISRGQAGGFTMIVPDEDRGLWTHAQLHDRLAALLGGLAAEETVFNEITTGSSNDLEQVTAIATSMVQRYGMSQEFGLLSIGNAAGDMSQLSPQRAFAAEQEAKELVDSAHRTALDVLRAHRDDLERVAQRLLEVETIDGEEMEELTGPLREIPVRRRAHRPTPQVLEPVPVEPERRPGRTRRTGRAVAAVAAFARGALANALKEPRATDVKLSGRSWSPTWDSPLREARGAEPDRS</sequence>
<keyword evidence="20" id="KW-1185">Reference proteome</keyword>
<feature type="binding site" evidence="15">
    <location>
        <position position="412"/>
    </location>
    <ligand>
        <name>Zn(2+)</name>
        <dbReference type="ChEBI" id="CHEBI:29105"/>
        <note>catalytic</note>
    </ligand>
</feature>
<evidence type="ECO:0000256" key="11">
    <source>
        <dbReference type="ARBA" id="ARBA00022989"/>
    </source>
</evidence>
<protein>
    <recommendedName>
        <fullName evidence="15">ATP-dependent zinc metalloprotease FtsH</fullName>
        <ecNumber evidence="15">3.4.24.-</ecNumber>
    </recommendedName>
</protein>
<dbReference type="FunFam" id="1.10.8.60:FF:000001">
    <property type="entry name" value="ATP-dependent zinc metalloprotease FtsH"/>
    <property type="match status" value="1"/>
</dbReference>
<keyword evidence="6 15" id="KW-0479">Metal-binding</keyword>
<dbReference type="GO" id="GO:0030163">
    <property type="term" value="P:protein catabolic process"/>
    <property type="evidence" value="ECO:0007669"/>
    <property type="project" value="UniProtKB-UniRule"/>
</dbReference>
<dbReference type="PANTHER" id="PTHR23076">
    <property type="entry name" value="METALLOPROTEASE M41 FTSH"/>
    <property type="match status" value="1"/>
</dbReference>
<dbReference type="AlphaFoldDB" id="I4EIB6"/>
<comment type="function">
    <text evidence="15">Acts as a processive, ATP-dependent zinc metallopeptidase for both cytoplasmic and membrane proteins. Plays a role in the quality control of integral membrane proteins.</text>
</comment>
<reference evidence="19 20" key="1">
    <citation type="journal article" date="2012" name="ISME J.">
        <title>Nitrification expanded: discovery, physiology and genomics of a nitrite-oxidizing bacterium from the phylum Chloroflexi.</title>
        <authorList>
            <person name="Sorokin D.Y."/>
            <person name="Lucker S."/>
            <person name="Vejmelkova D."/>
            <person name="Kostrikina N.A."/>
            <person name="Kleerebezem R."/>
            <person name="Rijpstra W.I."/>
            <person name="Damste J.S."/>
            <person name="Le Paslier D."/>
            <person name="Muyzer G."/>
            <person name="Wagner M."/>
            <person name="van Loosdrecht M.C."/>
            <person name="Daims H."/>
        </authorList>
    </citation>
    <scope>NUCLEOTIDE SEQUENCE [LARGE SCALE GENOMIC DNA]</scope>
    <source>
        <strain evidence="20">none</strain>
    </source>
</reference>
<dbReference type="Pfam" id="PF01434">
    <property type="entry name" value="Peptidase_M41"/>
    <property type="match status" value="1"/>
</dbReference>
<dbReference type="NCBIfam" id="TIGR01241">
    <property type="entry name" value="FtsH_fam"/>
    <property type="match status" value="1"/>
</dbReference>
<dbReference type="SUPFAM" id="SSF52540">
    <property type="entry name" value="P-loop containing nucleoside triphosphate hydrolases"/>
    <property type="match status" value="1"/>
</dbReference>
<dbReference type="PANTHER" id="PTHR23076:SF97">
    <property type="entry name" value="ATP-DEPENDENT ZINC METALLOPROTEASE YME1L1"/>
    <property type="match status" value="1"/>
</dbReference>
<keyword evidence="10 15" id="KW-0067">ATP-binding</keyword>
<dbReference type="Pfam" id="PF17862">
    <property type="entry name" value="AAA_lid_3"/>
    <property type="match status" value="1"/>
</dbReference>
<dbReference type="Proteomes" id="UP000004221">
    <property type="component" value="Unassembled WGS sequence"/>
</dbReference>
<keyword evidence="8 15" id="KW-0378">Hydrolase</keyword>
<evidence type="ECO:0000256" key="2">
    <source>
        <dbReference type="ARBA" id="ARBA00010044"/>
    </source>
</evidence>
<feature type="binding site" evidence="15">
    <location>
        <begin position="192"/>
        <end position="199"/>
    </location>
    <ligand>
        <name>ATP</name>
        <dbReference type="ChEBI" id="CHEBI:30616"/>
    </ligand>
</feature>
<keyword evidence="3 15" id="KW-1003">Cell membrane</keyword>
<dbReference type="Gene3D" id="1.10.8.60">
    <property type="match status" value="1"/>
</dbReference>
<proteinExistence type="inferred from homology"/>
<evidence type="ECO:0000256" key="5">
    <source>
        <dbReference type="ARBA" id="ARBA00022692"/>
    </source>
</evidence>
<keyword evidence="9 15" id="KW-0862">Zinc</keyword>
<keyword evidence="5 15" id="KW-0812">Transmembrane</keyword>
<evidence type="ECO:0000256" key="9">
    <source>
        <dbReference type="ARBA" id="ARBA00022833"/>
    </source>
</evidence>
<dbReference type="GO" id="GO:0004176">
    <property type="term" value="F:ATP-dependent peptidase activity"/>
    <property type="evidence" value="ECO:0007669"/>
    <property type="project" value="InterPro"/>
</dbReference>
<keyword evidence="13 15" id="KW-0472">Membrane</keyword>
<keyword evidence="19" id="KW-0132">Cell division</keyword>
<dbReference type="InterPro" id="IPR003959">
    <property type="entry name" value="ATPase_AAA_core"/>
</dbReference>
<dbReference type="EMBL" id="CAGS01000269">
    <property type="protein sequence ID" value="CCF84428.1"/>
    <property type="molecule type" value="Genomic_DNA"/>
</dbReference>
<dbReference type="SMART" id="SM00382">
    <property type="entry name" value="AAA"/>
    <property type="match status" value="1"/>
</dbReference>
<evidence type="ECO:0000256" key="1">
    <source>
        <dbReference type="ARBA" id="ARBA00004370"/>
    </source>
</evidence>
<evidence type="ECO:0000256" key="12">
    <source>
        <dbReference type="ARBA" id="ARBA00023049"/>
    </source>
</evidence>
<dbReference type="Gene3D" id="3.40.50.300">
    <property type="entry name" value="P-loop containing nucleotide triphosphate hydrolases"/>
    <property type="match status" value="1"/>
</dbReference>
<dbReference type="InterPro" id="IPR005936">
    <property type="entry name" value="FtsH"/>
</dbReference>
<comment type="caution">
    <text evidence="19">The sequence shown here is derived from an EMBL/GenBank/DDBJ whole genome shotgun (WGS) entry which is preliminary data.</text>
</comment>
<feature type="domain" description="AAA+ ATPase" evidence="18">
    <location>
        <begin position="184"/>
        <end position="321"/>
    </location>
</feature>
<evidence type="ECO:0000256" key="3">
    <source>
        <dbReference type="ARBA" id="ARBA00022475"/>
    </source>
</evidence>
<evidence type="ECO:0000256" key="10">
    <source>
        <dbReference type="ARBA" id="ARBA00022840"/>
    </source>
</evidence>
<keyword evidence="4 15" id="KW-0645">Protease</keyword>
<dbReference type="InterPro" id="IPR003593">
    <property type="entry name" value="AAA+_ATPase"/>
</dbReference>
<keyword evidence="11 15" id="KW-1133">Transmembrane helix</keyword>
<dbReference type="Gene3D" id="1.20.58.760">
    <property type="entry name" value="Peptidase M41"/>
    <property type="match status" value="1"/>
</dbReference>
<feature type="compositionally biased region" description="Basic and acidic residues" evidence="17">
    <location>
        <begin position="658"/>
        <end position="670"/>
    </location>
</feature>
<dbReference type="InterPro" id="IPR003960">
    <property type="entry name" value="ATPase_AAA_CS"/>
</dbReference>
<dbReference type="GO" id="GO:0051301">
    <property type="term" value="P:cell division"/>
    <property type="evidence" value="ECO:0007669"/>
    <property type="project" value="UniProtKB-KW"/>
</dbReference>
<evidence type="ECO:0000256" key="17">
    <source>
        <dbReference type="SAM" id="MobiDB-lite"/>
    </source>
</evidence>
<dbReference type="Pfam" id="PF00004">
    <property type="entry name" value="AAA"/>
    <property type="match status" value="1"/>
</dbReference>
<evidence type="ECO:0000256" key="14">
    <source>
        <dbReference type="ARBA" id="ARBA00061570"/>
    </source>
</evidence>
<evidence type="ECO:0000256" key="6">
    <source>
        <dbReference type="ARBA" id="ARBA00022723"/>
    </source>
</evidence>
<dbReference type="CDD" id="cd19501">
    <property type="entry name" value="RecA-like_FtsH"/>
    <property type="match status" value="1"/>
</dbReference>
<name>I4EIB6_9BACT</name>
<dbReference type="GO" id="GO:0005886">
    <property type="term" value="C:plasma membrane"/>
    <property type="evidence" value="ECO:0007669"/>
    <property type="project" value="UniProtKB-SubCell"/>
</dbReference>
<comment type="subcellular location">
    <subcellularLocation>
        <location evidence="15">Cell membrane</location>
        <topology evidence="15">Multi-pass membrane protein</topology>
        <orientation evidence="15">Cytoplasmic side</orientation>
    </subcellularLocation>
    <subcellularLocation>
        <location evidence="1">Membrane</location>
    </subcellularLocation>
</comment>
<dbReference type="GO" id="GO:0005524">
    <property type="term" value="F:ATP binding"/>
    <property type="evidence" value="ECO:0007669"/>
    <property type="project" value="UniProtKB-UniRule"/>
</dbReference>
<dbReference type="HAMAP" id="MF_01458">
    <property type="entry name" value="FtsH"/>
    <property type="match status" value="1"/>
</dbReference>
<dbReference type="EC" id="3.4.24.-" evidence="15"/>